<organism evidence="2 3">
    <name type="scientific">Kribbella koreensis</name>
    <dbReference type="NCBI Taxonomy" id="57909"/>
    <lineage>
        <taxon>Bacteria</taxon>
        <taxon>Bacillati</taxon>
        <taxon>Actinomycetota</taxon>
        <taxon>Actinomycetes</taxon>
        <taxon>Propionibacteriales</taxon>
        <taxon>Kribbellaceae</taxon>
        <taxon>Kribbella</taxon>
    </lineage>
</organism>
<gene>
    <name evidence="2" type="ORF">GCM10009554_44700</name>
</gene>
<keyword evidence="1" id="KW-0812">Transmembrane</keyword>
<keyword evidence="1" id="KW-1133">Transmembrane helix</keyword>
<sequence length="197" mass="22139">MFLRVGEWAGRIGYPMPTINWVEGVIGEDCIRLQENSHGVATLTVHDHVNEFSTEEEQELVIVQGLVQARLGPARGRRRLKVAMTVLGGVVGIVAILLAGRFVENYWLSLLLALACAYVVMVPVQVLMNFFWCRWMSRRADTAFVEAVGRERVVAWLTLHAAHRPARFRARIRWVLLGAPPLAAERLRMLGEKVVTG</sequence>
<reference evidence="2 3" key="1">
    <citation type="journal article" date="2019" name="Int. J. Syst. Evol. Microbiol.">
        <title>The Global Catalogue of Microorganisms (GCM) 10K type strain sequencing project: providing services to taxonomists for standard genome sequencing and annotation.</title>
        <authorList>
            <consortium name="The Broad Institute Genomics Platform"/>
            <consortium name="The Broad Institute Genome Sequencing Center for Infectious Disease"/>
            <person name="Wu L."/>
            <person name="Ma J."/>
        </authorList>
    </citation>
    <scope>NUCLEOTIDE SEQUENCE [LARGE SCALE GENOMIC DNA]</scope>
    <source>
        <strain evidence="2 3">JCM 10977</strain>
    </source>
</reference>
<comment type="caution">
    <text evidence="2">The sequence shown here is derived from an EMBL/GenBank/DDBJ whole genome shotgun (WGS) entry which is preliminary data.</text>
</comment>
<name>A0ABN1QUQ5_9ACTN</name>
<keyword evidence="3" id="KW-1185">Reference proteome</keyword>
<dbReference type="Proteomes" id="UP001500542">
    <property type="component" value="Unassembled WGS sequence"/>
</dbReference>
<evidence type="ECO:0000256" key="1">
    <source>
        <dbReference type="SAM" id="Phobius"/>
    </source>
</evidence>
<keyword evidence="1" id="KW-0472">Membrane</keyword>
<accession>A0ABN1QUQ5</accession>
<protein>
    <submittedName>
        <fullName evidence="2">Uncharacterized protein</fullName>
    </submittedName>
</protein>
<evidence type="ECO:0000313" key="3">
    <source>
        <dbReference type="Proteomes" id="UP001500542"/>
    </source>
</evidence>
<evidence type="ECO:0000313" key="2">
    <source>
        <dbReference type="EMBL" id="GAA0947732.1"/>
    </source>
</evidence>
<feature type="transmembrane region" description="Helical" evidence="1">
    <location>
        <begin position="106"/>
        <end position="132"/>
    </location>
</feature>
<feature type="transmembrane region" description="Helical" evidence="1">
    <location>
        <begin position="80"/>
        <end position="100"/>
    </location>
</feature>
<proteinExistence type="predicted"/>
<dbReference type="EMBL" id="BAAAHK010000011">
    <property type="protein sequence ID" value="GAA0947732.1"/>
    <property type="molecule type" value="Genomic_DNA"/>
</dbReference>